<dbReference type="GO" id="GO:0016020">
    <property type="term" value="C:membrane"/>
    <property type="evidence" value="ECO:0007669"/>
    <property type="project" value="UniProtKB-SubCell"/>
</dbReference>
<keyword evidence="12" id="KW-0175">Coiled coil</keyword>
<dbReference type="SUPFAM" id="SSF48264">
    <property type="entry name" value="Cytochrome P450"/>
    <property type="match status" value="1"/>
</dbReference>
<dbReference type="CDD" id="cd11072">
    <property type="entry name" value="CYP71-like"/>
    <property type="match status" value="1"/>
</dbReference>
<dbReference type="FunFam" id="1.10.630.10:FF:000011">
    <property type="entry name" value="Cytochrome P450 83B1"/>
    <property type="match status" value="1"/>
</dbReference>
<dbReference type="GO" id="GO:0020037">
    <property type="term" value="F:heme binding"/>
    <property type="evidence" value="ECO:0007669"/>
    <property type="project" value="InterPro"/>
</dbReference>
<dbReference type="InterPro" id="IPR001128">
    <property type="entry name" value="Cyt_P450"/>
</dbReference>
<dbReference type="PROSITE" id="PS00086">
    <property type="entry name" value="CYTOCHROME_P450"/>
    <property type="match status" value="1"/>
</dbReference>
<evidence type="ECO:0000256" key="11">
    <source>
        <dbReference type="RuleBase" id="RU000461"/>
    </source>
</evidence>
<dbReference type="PRINTS" id="PR00463">
    <property type="entry name" value="EP450I"/>
</dbReference>
<evidence type="ECO:0000256" key="7">
    <source>
        <dbReference type="ARBA" id="ARBA00023004"/>
    </source>
</evidence>
<evidence type="ECO:0000256" key="10">
    <source>
        <dbReference type="PIRSR" id="PIRSR602401-1"/>
    </source>
</evidence>
<evidence type="ECO:0000256" key="13">
    <source>
        <dbReference type="SAM" id="SignalP"/>
    </source>
</evidence>
<evidence type="ECO:0000256" key="5">
    <source>
        <dbReference type="ARBA" id="ARBA00022723"/>
    </source>
</evidence>
<evidence type="ECO:0000256" key="3">
    <source>
        <dbReference type="ARBA" id="ARBA00010617"/>
    </source>
</evidence>
<evidence type="ECO:0000256" key="9">
    <source>
        <dbReference type="ARBA" id="ARBA00023136"/>
    </source>
</evidence>
<dbReference type="GO" id="GO:0004497">
    <property type="term" value="F:monooxygenase activity"/>
    <property type="evidence" value="ECO:0007669"/>
    <property type="project" value="UniProtKB-KW"/>
</dbReference>
<dbReference type="GO" id="GO:0005506">
    <property type="term" value="F:iron ion binding"/>
    <property type="evidence" value="ECO:0007669"/>
    <property type="project" value="InterPro"/>
</dbReference>
<dbReference type="Gene3D" id="1.10.630.10">
    <property type="entry name" value="Cytochrome P450"/>
    <property type="match status" value="1"/>
</dbReference>
<dbReference type="InterPro" id="IPR002401">
    <property type="entry name" value="Cyt_P450_E_grp-I"/>
</dbReference>
<protein>
    <submittedName>
        <fullName evidence="14">Cytochrome P450</fullName>
    </submittedName>
</protein>
<dbReference type="PRINTS" id="PR00385">
    <property type="entry name" value="P450"/>
</dbReference>
<dbReference type="InterPro" id="IPR017972">
    <property type="entry name" value="Cyt_P450_CS"/>
</dbReference>
<dbReference type="KEGG" id="qsa:O6P43_007971"/>
<feature type="binding site" description="axial binding residue" evidence="10">
    <location>
        <position position="442"/>
    </location>
    <ligand>
        <name>heme</name>
        <dbReference type="ChEBI" id="CHEBI:30413"/>
    </ligand>
    <ligandPart>
        <name>Fe</name>
        <dbReference type="ChEBI" id="CHEBI:18248"/>
    </ligandPart>
</feature>
<keyword evidence="8 11" id="KW-0503">Monooxygenase</keyword>
<keyword evidence="7 10" id="KW-0408">Iron</keyword>
<dbReference type="GO" id="GO:0016705">
    <property type="term" value="F:oxidoreductase activity, acting on paired donors, with incorporation or reduction of molecular oxygen"/>
    <property type="evidence" value="ECO:0007669"/>
    <property type="project" value="InterPro"/>
</dbReference>
<keyword evidence="15" id="KW-1185">Reference proteome</keyword>
<keyword evidence="13" id="KW-0732">Signal</keyword>
<feature type="coiled-coil region" evidence="12">
    <location>
        <begin position="226"/>
        <end position="260"/>
    </location>
</feature>
<comment type="cofactor">
    <cofactor evidence="1 10">
        <name>heme</name>
        <dbReference type="ChEBI" id="CHEBI:30413"/>
    </cofactor>
</comment>
<comment type="subcellular location">
    <subcellularLocation>
        <location evidence="2">Membrane</location>
    </subcellularLocation>
</comment>
<evidence type="ECO:0000256" key="6">
    <source>
        <dbReference type="ARBA" id="ARBA00023002"/>
    </source>
</evidence>
<comment type="similarity">
    <text evidence="3 11">Belongs to the cytochrome P450 family.</text>
</comment>
<dbReference type="PANTHER" id="PTHR47943:SF9">
    <property type="entry name" value="CYTOCHROME P450"/>
    <property type="match status" value="1"/>
</dbReference>
<evidence type="ECO:0000256" key="2">
    <source>
        <dbReference type="ARBA" id="ARBA00004370"/>
    </source>
</evidence>
<feature type="chain" id="PRO_5042185934" evidence="13">
    <location>
        <begin position="19"/>
        <end position="502"/>
    </location>
</feature>
<keyword evidence="9" id="KW-0472">Membrane</keyword>
<feature type="signal peptide" evidence="13">
    <location>
        <begin position="1"/>
        <end position="18"/>
    </location>
</feature>
<accession>A0AAD7PWR4</accession>
<evidence type="ECO:0000313" key="15">
    <source>
        <dbReference type="Proteomes" id="UP001163823"/>
    </source>
</evidence>
<organism evidence="14 15">
    <name type="scientific">Quillaja saponaria</name>
    <name type="common">Soap bark tree</name>
    <dbReference type="NCBI Taxonomy" id="32244"/>
    <lineage>
        <taxon>Eukaryota</taxon>
        <taxon>Viridiplantae</taxon>
        <taxon>Streptophyta</taxon>
        <taxon>Embryophyta</taxon>
        <taxon>Tracheophyta</taxon>
        <taxon>Spermatophyta</taxon>
        <taxon>Magnoliopsida</taxon>
        <taxon>eudicotyledons</taxon>
        <taxon>Gunneridae</taxon>
        <taxon>Pentapetalae</taxon>
        <taxon>rosids</taxon>
        <taxon>fabids</taxon>
        <taxon>Fabales</taxon>
        <taxon>Quillajaceae</taxon>
        <taxon>Quillaja</taxon>
    </lineage>
</organism>
<proteinExistence type="inferred from homology"/>
<evidence type="ECO:0000256" key="4">
    <source>
        <dbReference type="ARBA" id="ARBA00022617"/>
    </source>
</evidence>
<dbReference type="EMBL" id="JARAOO010000004">
    <property type="protein sequence ID" value="KAJ7969660.1"/>
    <property type="molecule type" value="Genomic_DNA"/>
</dbReference>
<dbReference type="AlphaFoldDB" id="A0AAD7PWR4"/>
<dbReference type="PANTHER" id="PTHR47943">
    <property type="entry name" value="CYTOCHROME P450 93A3-LIKE"/>
    <property type="match status" value="1"/>
</dbReference>
<evidence type="ECO:0000313" key="14">
    <source>
        <dbReference type="EMBL" id="KAJ7969660.1"/>
    </source>
</evidence>
<comment type="caution">
    <text evidence="14">The sequence shown here is derived from an EMBL/GenBank/DDBJ whole genome shotgun (WGS) entry which is preliminary data.</text>
</comment>
<evidence type="ECO:0000256" key="12">
    <source>
        <dbReference type="SAM" id="Coils"/>
    </source>
</evidence>
<evidence type="ECO:0000256" key="1">
    <source>
        <dbReference type="ARBA" id="ARBA00001971"/>
    </source>
</evidence>
<keyword evidence="5 10" id="KW-0479">Metal-binding</keyword>
<dbReference type="Proteomes" id="UP001163823">
    <property type="component" value="Chromosome 4"/>
</dbReference>
<evidence type="ECO:0000256" key="8">
    <source>
        <dbReference type="ARBA" id="ARBA00023033"/>
    </source>
</evidence>
<name>A0AAD7PWR4_QUISA</name>
<dbReference type="Pfam" id="PF00067">
    <property type="entry name" value="p450"/>
    <property type="match status" value="1"/>
</dbReference>
<sequence>MSATPLVLFLILIYIARAALLWGKQYKNAQKQPPGPLALPIIGHLHILGDLPHRALESLAKKYGPIMFLRLGNVPTIVVSSPEAAQLFLQTHDTVFAGRPNVQAAKYLSYGSKGIAFSQYGSYWRHIRKLCTLQFFTASKIELYAPLRKEELGLLVKSLKRAAEVHEVVDLSGMVMDLNEDITCKMILGRSKDARFDLKDLIKEAMSLIGAFNIADYVPLLGPLDIQGLTRRLKKTSKVLDEMLETIIEEHEQVSSVEKEHHKDFIDKLLSLMHKPINSHVEEIHVLDKTNIKAIILDMVAASFETSATVIEWAFSELLKHPRVMKNLQEELKSAIGMNKMVEETDLAKLNYLDMVVKETLRLHPVAPFLVPHESMEDIRINGYYIKKKSRIIVNAWAIGRDSKIWSENVEKFYPERFIDSNIDLKGHDFQLIPFGSGRRGCPGLQLGLITVKFILAQLAHCFEWKLPYDMDPEDLDMDEKFGLSLPRAKHLMAVPTYCLFS</sequence>
<gene>
    <name evidence="14" type="ORF">O6P43_007971</name>
</gene>
<reference evidence="14" key="1">
    <citation type="journal article" date="2023" name="Science">
        <title>Elucidation of the pathway for biosynthesis of saponin adjuvants from the soapbark tree.</title>
        <authorList>
            <person name="Reed J."/>
            <person name="Orme A."/>
            <person name="El-Demerdash A."/>
            <person name="Owen C."/>
            <person name="Martin L.B.B."/>
            <person name="Misra R.C."/>
            <person name="Kikuchi S."/>
            <person name="Rejzek M."/>
            <person name="Martin A.C."/>
            <person name="Harkess A."/>
            <person name="Leebens-Mack J."/>
            <person name="Louveau T."/>
            <person name="Stephenson M.J."/>
            <person name="Osbourn A."/>
        </authorList>
    </citation>
    <scope>NUCLEOTIDE SEQUENCE</scope>
    <source>
        <strain evidence="14">S10</strain>
    </source>
</reference>
<keyword evidence="6 11" id="KW-0560">Oxidoreductase</keyword>
<keyword evidence="4 10" id="KW-0349">Heme</keyword>
<dbReference type="InterPro" id="IPR036396">
    <property type="entry name" value="Cyt_P450_sf"/>
</dbReference>